<proteinExistence type="predicted"/>
<dbReference type="GO" id="GO:0016787">
    <property type="term" value="F:hydrolase activity"/>
    <property type="evidence" value="ECO:0007669"/>
    <property type="project" value="UniProtKB-KW"/>
</dbReference>
<comment type="caution">
    <text evidence="3">The sequence shown here is derived from an EMBL/GenBank/DDBJ whole genome shotgun (WGS) entry which is preliminary data.</text>
</comment>
<dbReference type="GO" id="GO:0005829">
    <property type="term" value="C:cytosol"/>
    <property type="evidence" value="ECO:0007669"/>
    <property type="project" value="TreeGrafter"/>
</dbReference>
<dbReference type="AlphaFoldDB" id="A0A2I1IKT9"/>
<evidence type="ECO:0000256" key="1">
    <source>
        <dbReference type="ARBA" id="ARBA00022801"/>
    </source>
</evidence>
<dbReference type="InterPro" id="IPR000086">
    <property type="entry name" value="NUDIX_hydrolase_dom"/>
</dbReference>
<reference evidence="3 4" key="1">
    <citation type="submission" date="2017-12" db="EMBL/GenBank/DDBJ databases">
        <title>Phylogenetic diversity of female urinary microbiome.</title>
        <authorList>
            <person name="Thomas-White K."/>
            <person name="Wolfe A.J."/>
        </authorList>
    </citation>
    <scope>NUCLEOTIDE SEQUENCE [LARGE SCALE GENOMIC DNA]</scope>
    <source>
        <strain evidence="3 4">UMB0402</strain>
    </source>
</reference>
<organism evidence="3 4">
    <name type="scientific">Winkia neuii</name>
    <dbReference type="NCBI Taxonomy" id="33007"/>
    <lineage>
        <taxon>Bacteria</taxon>
        <taxon>Bacillati</taxon>
        <taxon>Actinomycetota</taxon>
        <taxon>Actinomycetes</taxon>
        <taxon>Actinomycetales</taxon>
        <taxon>Actinomycetaceae</taxon>
        <taxon>Winkia</taxon>
    </lineage>
</organism>
<dbReference type="InterPro" id="IPR015797">
    <property type="entry name" value="NUDIX_hydrolase-like_dom_sf"/>
</dbReference>
<feature type="domain" description="Nudix hydrolase" evidence="2">
    <location>
        <begin position="42"/>
        <end position="183"/>
    </location>
</feature>
<dbReference type="CDD" id="cd24158">
    <property type="entry name" value="NUDIX_ADPRase_Rv1700"/>
    <property type="match status" value="1"/>
</dbReference>
<dbReference type="Proteomes" id="UP000235122">
    <property type="component" value="Unassembled WGS sequence"/>
</dbReference>
<dbReference type="EMBL" id="PKKO01000005">
    <property type="protein sequence ID" value="PKY71736.1"/>
    <property type="molecule type" value="Genomic_DNA"/>
</dbReference>
<evidence type="ECO:0000313" key="3">
    <source>
        <dbReference type="EMBL" id="PKY71736.1"/>
    </source>
</evidence>
<keyword evidence="1 3" id="KW-0378">Hydrolase</keyword>
<name>A0A2I1IKT9_9ACTO</name>
<dbReference type="RefSeq" id="WP_024332199.1">
    <property type="nucleotide sequence ID" value="NZ_JASOXK010000009.1"/>
</dbReference>
<dbReference type="GO" id="GO:0006753">
    <property type="term" value="P:nucleoside phosphate metabolic process"/>
    <property type="evidence" value="ECO:0007669"/>
    <property type="project" value="TreeGrafter"/>
</dbReference>
<dbReference type="SUPFAM" id="SSF55811">
    <property type="entry name" value="Nudix"/>
    <property type="match status" value="1"/>
</dbReference>
<dbReference type="GO" id="GO:0019693">
    <property type="term" value="P:ribose phosphate metabolic process"/>
    <property type="evidence" value="ECO:0007669"/>
    <property type="project" value="TreeGrafter"/>
</dbReference>
<accession>A0A2I1IKT9</accession>
<dbReference type="STRING" id="33007.HMPREF3198_01733"/>
<dbReference type="Gene3D" id="3.90.79.10">
    <property type="entry name" value="Nucleoside Triphosphate Pyrophosphohydrolase"/>
    <property type="match status" value="1"/>
</dbReference>
<protein>
    <submittedName>
        <fullName evidence="3">NUDIX hydrolase</fullName>
    </submittedName>
</protein>
<keyword evidence="4" id="KW-1185">Reference proteome</keyword>
<dbReference type="GeneID" id="35866430"/>
<gene>
    <name evidence="3" type="ORF">CYJ19_08410</name>
</gene>
<dbReference type="Pfam" id="PF00293">
    <property type="entry name" value="NUDIX"/>
    <property type="match status" value="1"/>
</dbReference>
<evidence type="ECO:0000259" key="2">
    <source>
        <dbReference type="PROSITE" id="PS51462"/>
    </source>
</evidence>
<evidence type="ECO:0000313" key="4">
    <source>
        <dbReference type="Proteomes" id="UP000235122"/>
    </source>
</evidence>
<dbReference type="PROSITE" id="PS51462">
    <property type="entry name" value="NUDIX"/>
    <property type="match status" value="1"/>
</dbReference>
<dbReference type="PANTHER" id="PTHR11839">
    <property type="entry name" value="UDP/ADP-SUGAR PYROPHOSPHATASE"/>
    <property type="match status" value="1"/>
</dbReference>
<sequence>MLSDQVESKPVLNSSKPWRGAIFEIATDEVRFGDKNVHRDYLDHPGAVCIVALKEEPVPQVCLIKQYRHPVRAKLWEIPAGLTDVEGETLLEAAQRELAEEVGLAAKDWHTLVDVYSSPGCSNERLRVFLARNLVQVGCPDGFVREAEEAELEMKWVKLTDALQAIFSGTIHNPSAITGILALSAAIDTDFASLRDPGDSWHLSTDSLQE</sequence>
<dbReference type="PANTHER" id="PTHR11839:SF31">
    <property type="entry name" value="ADP-RIBOSE PYROPHOSPHATASE"/>
    <property type="match status" value="1"/>
</dbReference>